<reference evidence="3 4" key="1">
    <citation type="submission" date="2019-04" db="EMBL/GenBank/DDBJ databases">
        <title>Friends and foes A comparative genomics study of 23 Aspergillus species from section Flavi.</title>
        <authorList>
            <consortium name="DOE Joint Genome Institute"/>
            <person name="Kjaerbolling I."/>
            <person name="Vesth T."/>
            <person name="Frisvad J.C."/>
            <person name="Nybo J.L."/>
            <person name="Theobald S."/>
            <person name="Kildgaard S."/>
            <person name="Isbrandt T."/>
            <person name="Kuo A."/>
            <person name="Sato A."/>
            <person name="Lyhne E.K."/>
            <person name="Kogle M.E."/>
            <person name="Wiebenga A."/>
            <person name="Kun R.S."/>
            <person name="Lubbers R.J."/>
            <person name="Makela M.R."/>
            <person name="Barry K."/>
            <person name="Chovatia M."/>
            <person name="Clum A."/>
            <person name="Daum C."/>
            <person name="Haridas S."/>
            <person name="He G."/>
            <person name="LaButti K."/>
            <person name="Lipzen A."/>
            <person name="Mondo S."/>
            <person name="Riley R."/>
            <person name="Salamov A."/>
            <person name="Simmons B.A."/>
            <person name="Magnuson J.K."/>
            <person name="Henrissat B."/>
            <person name="Mortensen U.H."/>
            <person name="Larsen T.O."/>
            <person name="Devries R.P."/>
            <person name="Grigoriev I.V."/>
            <person name="Machida M."/>
            <person name="Baker S.E."/>
            <person name="Andersen M.R."/>
        </authorList>
    </citation>
    <scope>NUCLEOTIDE SEQUENCE [LARGE SCALE GENOMIC DNA]</scope>
    <source>
        <strain evidence="3 4">CBS 151.66</strain>
    </source>
</reference>
<evidence type="ECO:0000313" key="4">
    <source>
        <dbReference type="Proteomes" id="UP000326565"/>
    </source>
</evidence>
<gene>
    <name evidence="3" type="ORF">BDV29DRAFT_165977</name>
</gene>
<protein>
    <submittedName>
        <fullName evidence="3">Uncharacterized protein</fullName>
    </submittedName>
</protein>
<keyword evidence="2" id="KW-0812">Transmembrane</keyword>
<dbReference type="EMBL" id="ML732156">
    <property type="protein sequence ID" value="KAB8078667.1"/>
    <property type="molecule type" value="Genomic_DNA"/>
</dbReference>
<evidence type="ECO:0000256" key="1">
    <source>
        <dbReference type="SAM" id="MobiDB-lite"/>
    </source>
</evidence>
<evidence type="ECO:0000256" key="2">
    <source>
        <dbReference type="SAM" id="Phobius"/>
    </source>
</evidence>
<keyword evidence="2" id="KW-1133">Transmembrane helix</keyword>
<keyword evidence="4" id="KW-1185">Reference proteome</keyword>
<feature type="region of interest" description="Disordered" evidence="1">
    <location>
        <begin position="51"/>
        <end position="75"/>
    </location>
</feature>
<organism evidence="3 4">
    <name type="scientific">Aspergillus leporis</name>
    <dbReference type="NCBI Taxonomy" id="41062"/>
    <lineage>
        <taxon>Eukaryota</taxon>
        <taxon>Fungi</taxon>
        <taxon>Dikarya</taxon>
        <taxon>Ascomycota</taxon>
        <taxon>Pezizomycotina</taxon>
        <taxon>Eurotiomycetes</taxon>
        <taxon>Eurotiomycetidae</taxon>
        <taxon>Eurotiales</taxon>
        <taxon>Aspergillaceae</taxon>
        <taxon>Aspergillus</taxon>
        <taxon>Aspergillus subgen. Circumdati</taxon>
    </lineage>
</organism>
<keyword evidence="2" id="KW-0472">Membrane</keyword>
<proteinExistence type="predicted"/>
<evidence type="ECO:0000313" key="3">
    <source>
        <dbReference type="EMBL" id="KAB8078667.1"/>
    </source>
</evidence>
<sequence>MASNLAVKSRNRAVISVVGVIGGAWAAMRYLSVKNDRGVRIVSDEERKMMKGMTDEHGPQGTKTARSPPGLRGKS</sequence>
<feature type="transmembrane region" description="Helical" evidence="2">
    <location>
        <begin position="12"/>
        <end position="31"/>
    </location>
</feature>
<name>A0A5N5XEY4_9EURO</name>
<dbReference type="Proteomes" id="UP000326565">
    <property type="component" value="Unassembled WGS sequence"/>
</dbReference>
<dbReference type="AlphaFoldDB" id="A0A5N5XEY4"/>
<accession>A0A5N5XEY4</accession>